<proteinExistence type="predicted"/>
<accession>A0A0R2TAV7</accession>
<sequence length="113" mass="12647">MSSDKKRGAERTQKAVRDEDWSDERLIGFLALLPPDDLPADYNCLLRAYRGMTADLFARFVRLYVDRGHDINVTLSNGSTFLDHVARHRKSGDYAQALIDCGAHAHTSLAVQA</sequence>
<dbReference type="EMBL" id="LICD01000035">
    <property type="protein sequence ID" value="KRO82571.1"/>
    <property type="molecule type" value="Genomic_DNA"/>
</dbReference>
<dbReference type="Proteomes" id="UP000051242">
    <property type="component" value="Unassembled WGS sequence"/>
</dbReference>
<dbReference type="InterPro" id="IPR047742">
    <property type="entry name" value="PA4642-like"/>
</dbReference>
<evidence type="ECO:0000313" key="2">
    <source>
        <dbReference type="Proteomes" id="UP000051242"/>
    </source>
</evidence>
<reference evidence="1 2" key="1">
    <citation type="submission" date="2015-10" db="EMBL/GenBank/DDBJ databases">
        <title>Metagenome-Assembled Genomes uncover a global brackish microbiome.</title>
        <authorList>
            <person name="Hugerth L.W."/>
            <person name="Larsson J."/>
            <person name="Alneberg J."/>
            <person name="Lindh M.V."/>
            <person name="Legrand C."/>
            <person name="Pinhassi J."/>
            <person name="Andersson A.F."/>
        </authorList>
    </citation>
    <scope>NUCLEOTIDE SEQUENCE [LARGE SCALE GENOMIC DNA]</scope>
    <source>
        <strain evidence="1">BACL22 MAG-120619-bin3</strain>
    </source>
</reference>
<dbReference type="NCBIfam" id="NF038106">
    <property type="entry name" value="gamma_NF038106"/>
    <property type="match status" value="1"/>
</dbReference>
<evidence type="ECO:0008006" key="3">
    <source>
        <dbReference type="Google" id="ProtNLM"/>
    </source>
</evidence>
<evidence type="ECO:0000313" key="1">
    <source>
        <dbReference type="EMBL" id="KRO82571.1"/>
    </source>
</evidence>
<organism evidence="1 2">
    <name type="scientific">OM182 bacterium BACL3 MAG-120619-bin3</name>
    <dbReference type="NCBI Taxonomy" id="1655593"/>
    <lineage>
        <taxon>Bacteria</taxon>
        <taxon>Pseudomonadati</taxon>
        <taxon>Pseudomonadota</taxon>
        <taxon>Gammaproteobacteria</taxon>
        <taxon>OMG group</taxon>
        <taxon>OM182 clade</taxon>
    </lineage>
</organism>
<dbReference type="AlphaFoldDB" id="A0A0R2TAV7"/>
<name>A0A0R2TAV7_9GAMM</name>
<protein>
    <recommendedName>
        <fullName evidence="3">Aminopeptidase</fullName>
    </recommendedName>
</protein>
<comment type="caution">
    <text evidence="1">The sequence shown here is derived from an EMBL/GenBank/DDBJ whole genome shotgun (WGS) entry which is preliminary data.</text>
</comment>
<gene>
    <name evidence="1" type="ORF">ABR85_07670</name>
</gene>